<feature type="transmembrane region" description="Helical" evidence="2">
    <location>
        <begin position="180"/>
        <end position="197"/>
    </location>
</feature>
<gene>
    <name evidence="4" type="ORF">CYCCA115_LOCUS23056</name>
</gene>
<reference evidence="4" key="1">
    <citation type="submission" date="2023-08" db="EMBL/GenBank/DDBJ databases">
        <authorList>
            <person name="Audoor S."/>
            <person name="Bilcke G."/>
        </authorList>
    </citation>
    <scope>NUCLEOTIDE SEQUENCE</scope>
</reference>
<evidence type="ECO:0000313" key="5">
    <source>
        <dbReference type="Proteomes" id="UP001295423"/>
    </source>
</evidence>
<feature type="region of interest" description="Disordered" evidence="1">
    <location>
        <begin position="89"/>
        <end position="113"/>
    </location>
</feature>
<evidence type="ECO:0000256" key="1">
    <source>
        <dbReference type="SAM" id="MobiDB-lite"/>
    </source>
</evidence>
<keyword evidence="2" id="KW-1133">Transmembrane helix</keyword>
<keyword evidence="2" id="KW-0812">Transmembrane</keyword>
<evidence type="ECO:0000256" key="3">
    <source>
        <dbReference type="SAM" id="SignalP"/>
    </source>
</evidence>
<sequence length="199" mass="21050">MAVMISFMNHSMNLSNISWLAFLWIILAVVSLPASAATSLVDSTTTSIVNSITSSLIASYLGGNRSSTGIDINTGRRILKAAVVQIPRGGGEGRRGGNNQVNKKQKGKKGANNDVVAHSKDLGTFVRMGVEATLGILFIFLSEASSSEQHQPFKNKMVVSGGVCMALLLVEIARFLGEDAAKLSLAALAMVTVLFLLQP</sequence>
<comment type="caution">
    <text evidence="4">The sequence shown here is derived from an EMBL/GenBank/DDBJ whole genome shotgun (WGS) entry which is preliminary data.</text>
</comment>
<accession>A0AAD2GB03</accession>
<feature type="transmembrane region" description="Helical" evidence="2">
    <location>
        <begin position="125"/>
        <end position="145"/>
    </location>
</feature>
<dbReference type="EMBL" id="CAKOGP040002358">
    <property type="protein sequence ID" value="CAJ1968038.1"/>
    <property type="molecule type" value="Genomic_DNA"/>
</dbReference>
<feature type="signal peptide" evidence="3">
    <location>
        <begin position="1"/>
        <end position="36"/>
    </location>
</feature>
<dbReference type="Proteomes" id="UP001295423">
    <property type="component" value="Unassembled WGS sequence"/>
</dbReference>
<protein>
    <submittedName>
        <fullName evidence="4">Uncharacterized protein</fullName>
    </submittedName>
</protein>
<evidence type="ECO:0000313" key="4">
    <source>
        <dbReference type="EMBL" id="CAJ1968038.1"/>
    </source>
</evidence>
<dbReference type="AlphaFoldDB" id="A0AAD2GB03"/>
<feature type="chain" id="PRO_5042003236" evidence="3">
    <location>
        <begin position="37"/>
        <end position="199"/>
    </location>
</feature>
<proteinExistence type="predicted"/>
<keyword evidence="3" id="KW-0732">Signal</keyword>
<feature type="transmembrane region" description="Helical" evidence="2">
    <location>
        <begin position="157"/>
        <end position="174"/>
    </location>
</feature>
<keyword evidence="2" id="KW-0472">Membrane</keyword>
<organism evidence="4 5">
    <name type="scientific">Cylindrotheca closterium</name>
    <dbReference type="NCBI Taxonomy" id="2856"/>
    <lineage>
        <taxon>Eukaryota</taxon>
        <taxon>Sar</taxon>
        <taxon>Stramenopiles</taxon>
        <taxon>Ochrophyta</taxon>
        <taxon>Bacillariophyta</taxon>
        <taxon>Bacillariophyceae</taxon>
        <taxon>Bacillariophycidae</taxon>
        <taxon>Bacillariales</taxon>
        <taxon>Bacillariaceae</taxon>
        <taxon>Cylindrotheca</taxon>
    </lineage>
</organism>
<evidence type="ECO:0000256" key="2">
    <source>
        <dbReference type="SAM" id="Phobius"/>
    </source>
</evidence>
<keyword evidence="5" id="KW-1185">Reference proteome</keyword>
<name>A0AAD2GB03_9STRA</name>